<sequence length="99" mass="11495">MSGGGHGARRYADALRRQNSSFGFFGGLHHRRSSGLGRRSVVHRRKRRLRHLWRLLQRPRVPHQKERPNQAAISHVNCYPARLPARHIYLSCEGSRLPQ</sequence>
<reference evidence="1" key="1">
    <citation type="journal article" date="2011" name="Plant Physiol.">
        <title>Comprehensive sequence analysis of 24,783 barley full-length cDNAs derived from 12 clone libraries.</title>
        <authorList>
            <person name="Matsumoto T."/>
            <person name="Tanaka T."/>
            <person name="Sakai H."/>
            <person name="Amano N."/>
            <person name="Kanamori H."/>
            <person name="Kurita K."/>
            <person name="Kikuta A."/>
            <person name="Kamiya K."/>
            <person name="Yamamoto M."/>
            <person name="Ikawa H."/>
            <person name="Fujii N."/>
            <person name="Hori K."/>
            <person name="Itoh T."/>
            <person name="Sato K."/>
        </authorList>
    </citation>
    <scope>NUCLEOTIDE SEQUENCE</scope>
    <source>
        <tissue evidence="1">Flower</tissue>
    </source>
</reference>
<name>F2EE74_HORVV</name>
<evidence type="ECO:0000313" key="1">
    <source>
        <dbReference type="EMBL" id="BAK05646.1"/>
    </source>
</evidence>
<dbReference type="EMBL" id="AK374450">
    <property type="protein sequence ID" value="BAK05646.1"/>
    <property type="molecule type" value="mRNA"/>
</dbReference>
<organism evidence="1">
    <name type="scientific">Hordeum vulgare subsp. vulgare</name>
    <name type="common">Domesticated barley</name>
    <dbReference type="NCBI Taxonomy" id="112509"/>
    <lineage>
        <taxon>Eukaryota</taxon>
        <taxon>Viridiplantae</taxon>
        <taxon>Streptophyta</taxon>
        <taxon>Embryophyta</taxon>
        <taxon>Tracheophyta</taxon>
        <taxon>Spermatophyta</taxon>
        <taxon>Magnoliopsida</taxon>
        <taxon>Liliopsida</taxon>
        <taxon>Poales</taxon>
        <taxon>Poaceae</taxon>
        <taxon>BOP clade</taxon>
        <taxon>Pooideae</taxon>
        <taxon>Triticodae</taxon>
        <taxon>Triticeae</taxon>
        <taxon>Hordeinae</taxon>
        <taxon>Hordeum</taxon>
    </lineage>
</organism>
<proteinExistence type="evidence at transcript level"/>
<dbReference type="AlphaFoldDB" id="F2EE74"/>
<accession>F2EE74</accession>
<protein>
    <submittedName>
        <fullName evidence="1">Predicted protein</fullName>
    </submittedName>
</protein>